<dbReference type="EMBL" id="JASJQH010009715">
    <property type="protein sequence ID" value="KAK9675201.1"/>
    <property type="molecule type" value="Genomic_DNA"/>
</dbReference>
<dbReference type="Proteomes" id="UP001479436">
    <property type="component" value="Unassembled WGS sequence"/>
</dbReference>
<reference evidence="1 2" key="1">
    <citation type="submission" date="2023-04" db="EMBL/GenBank/DDBJ databases">
        <title>Genome of Basidiobolus ranarum AG-B5.</title>
        <authorList>
            <person name="Stajich J.E."/>
            <person name="Carter-House D."/>
            <person name="Gryganskyi A."/>
        </authorList>
    </citation>
    <scope>NUCLEOTIDE SEQUENCE [LARGE SCALE GENOMIC DNA]</scope>
    <source>
        <strain evidence="1 2">AG-B5</strain>
    </source>
</reference>
<evidence type="ECO:0000313" key="1">
    <source>
        <dbReference type="EMBL" id="KAK9675201.1"/>
    </source>
</evidence>
<name>A0ABR2VM78_9FUNG</name>
<proteinExistence type="predicted"/>
<gene>
    <name evidence="1" type="ORF">K7432_016591</name>
</gene>
<comment type="caution">
    <text evidence="1">The sequence shown here is derived from an EMBL/GenBank/DDBJ whole genome shotgun (WGS) entry which is preliminary data.</text>
</comment>
<keyword evidence="2" id="KW-1185">Reference proteome</keyword>
<feature type="non-terminal residue" evidence="1">
    <location>
        <position position="109"/>
    </location>
</feature>
<accession>A0ABR2VM78</accession>
<sequence>MSQLKEEVSLDISRETRVSHSKPIQLVFSNLSYTVGVKDPHQKASLFKRTKSIKKTILDNLTGTFQPGRVTAILDRRRGRKIGPIQIDHQSTAQGQLRYFEIFDHASDS</sequence>
<protein>
    <submittedName>
        <fullName evidence="1">Uncharacterized protein</fullName>
    </submittedName>
</protein>
<evidence type="ECO:0000313" key="2">
    <source>
        <dbReference type="Proteomes" id="UP001479436"/>
    </source>
</evidence>
<organism evidence="1 2">
    <name type="scientific">Basidiobolus ranarum</name>
    <dbReference type="NCBI Taxonomy" id="34480"/>
    <lineage>
        <taxon>Eukaryota</taxon>
        <taxon>Fungi</taxon>
        <taxon>Fungi incertae sedis</taxon>
        <taxon>Zoopagomycota</taxon>
        <taxon>Entomophthoromycotina</taxon>
        <taxon>Basidiobolomycetes</taxon>
        <taxon>Basidiobolales</taxon>
        <taxon>Basidiobolaceae</taxon>
        <taxon>Basidiobolus</taxon>
    </lineage>
</organism>